<evidence type="ECO:0000313" key="1">
    <source>
        <dbReference type="EMBL" id="MBC5681764.1"/>
    </source>
</evidence>
<protein>
    <submittedName>
        <fullName evidence="1">Flagellar protein FliS</fullName>
    </submittedName>
</protein>
<name>A0ABR7G2W4_9FIRM</name>
<dbReference type="InterPro" id="IPR036584">
    <property type="entry name" value="FliS_sf"/>
</dbReference>
<accession>A0ABR7G2W4</accession>
<comment type="caution">
    <text evidence="1">The sequence shown here is derived from an EMBL/GenBank/DDBJ whole genome shotgun (WGS) entry which is preliminary data.</text>
</comment>
<organism evidence="1 2">
    <name type="scientific">Lachnospira hominis</name>
    <name type="common">ex Liu et al. 2021</name>
    <dbReference type="NCBI Taxonomy" id="2763051"/>
    <lineage>
        <taxon>Bacteria</taxon>
        <taxon>Bacillati</taxon>
        <taxon>Bacillota</taxon>
        <taxon>Clostridia</taxon>
        <taxon>Lachnospirales</taxon>
        <taxon>Lachnospiraceae</taxon>
        <taxon>Lachnospira</taxon>
    </lineage>
</organism>
<keyword evidence="2" id="KW-1185">Reference proteome</keyword>
<keyword evidence="1" id="KW-0282">Flagellum</keyword>
<dbReference type="Pfam" id="PF02561">
    <property type="entry name" value="FliS"/>
    <property type="match status" value="1"/>
</dbReference>
<dbReference type="InterPro" id="IPR003713">
    <property type="entry name" value="FliS"/>
</dbReference>
<proteinExistence type="predicted"/>
<dbReference type="SUPFAM" id="SSF101116">
    <property type="entry name" value="Flagellar export chaperone FliS"/>
    <property type="match status" value="1"/>
</dbReference>
<dbReference type="CDD" id="cd16098">
    <property type="entry name" value="FliS"/>
    <property type="match status" value="1"/>
</dbReference>
<keyword evidence="1" id="KW-0969">Cilium</keyword>
<dbReference type="Gene3D" id="1.20.120.340">
    <property type="entry name" value="Flagellar protein FliS"/>
    <property type="match status" value="1"/>
</dbReference>
<reference evidence="1 2" key="1">
    <citation type="submission" date="2020-08" db="EMBL/GenBank/DDBJ databases">
        <title>Genome public.</title>
        <authorList>
            <person name="Liu C."/>
            <person name="Sun Q."/>
        </authorList>
    </citation>
    <scope>NUCLEOTIDE SEQUENCE [LARGE SCALE GENOMIC DNA]</scope>
    <source>
        <strain evidence="1 2">NSJ-43</strain>
    </source>
</reference>
<keyword evidence="1" id="KW-0966">Cell projection</keyword>
<dbReference type="RefSeq" id="WP_021865594.1">
    <property type="nucleotide sequence ID" value="NZ_JACOPD010000010.1"/>
</dbReference>
<evidence type="ECO:0000313" key="2">
    <source>
        <dbReference type="Proteomes" id="UP000628463"/>
    </source>
</evidence>
<gene>
    <name evidence="1" type="ORF">H8S01_12455</name>
</gene>
<sequence length="163" mass="19073">MKKDEIQTFSYRISQANKTQLIVIMYDMAIQYVSDAIENNYETQAEKDEYESDVVQVKRVVDSLVTSLDMQYEVSVQLYNIYLVMQRYLVKAVAKKDKNTIMLLESVKKMLETMRKSFYELSKQDDSEPLMKNTQQVYAGFTYSNDGGSNEYSKGYENRGYKV</sequence>
<dbReference type="Proteomes" id="UP000628463">
    <property type="component" value="Unassembled WGS sequence"/>
</dbReference>
<dbReference type="EMBL" id="JACOPD010000010">
    <property type="protein sequence ID" value="MBC5681764.1"/>
    <property type="molecule type" value="Genomic_DNA"/>
</dbReference>